<comment type="caution">
    <text evidence="3">The sequence shown here is derived from an EMBL/GenBank/DDBJ whole genome shotgun (WGS) entry which is preliminary data.</text>
</comment>
<protein>
    <submittedName>
        <fullName evidence="3">Uncharacterized protein</fullName>
    </submittedName>
</protein>
<feature type="signal peptide" evidence="1">
    <location>
        <begin position="1"/>
        <end position="18"/>
    </location>
</feature>
<organism evidence="3 5">
    <name type="scientific">Paraburkholderia madseniana</name>
    <dbReference type="NCBI Taxonomy" id="2599607"/>
    <lineage>
        <taxon>Bacteria</taxon>
        <taxon>Pseudomonadati</taxon>
        <taxon>Pseudomonadota</taxon>
        <taxon>Betaproteobacteria</taxon>
        <taxon>Burkholderiales</taxon>
        <taxon>Burkholderiaceae</taxon>
        <taxon>Paraburkholderia</taxon>
    </lineage>
</organism>
<dbReference type="RefSeq" id="WP_266261421.1">
    <property type="nucleotide sequence ID" value="NZ_JAMXWF010000048.1"/>
</dbReference>
<name>A0AAP5BJP7_9BURK</name>
<gene>
    <name evidence="3" type="ORF">NIE36_37550</name>
    <name evidence="2" type="ORF">OSB80_37640</name>
</gene>
<proteinExistence type="predicted"/>
<sequence>MIELISAVLLCGACQAIAAPVEFDTDRAHVIVVRPLDVWSGDRSALESSMESLTHHRTSYDITLDGKRYRGSPNVFQGVSDNPVTEGVETALEGTDTRLVSNDRYWFHVRFSATLPATGYSAFARAQSEFYQRHVMRAGDPRSLSGRTSVRKFIGGALSIGSLLIPAHVLGVGDGAQVMLNSGIPDAIENLPGPERAALTPVELPDLDLSAYTVLDVWRVDFKPDIQGEILIAYRGDKTADAERDALVRAIVTLTGADTTPAAVEQSRHADFEKRVAIWDACVTSGKCQKEASNDSAE</sequence>
<keyword evidence="4" id="KW-1185">Reference proteome</keyword>
<evidence type="ECO:0000256" key="1">
    <source>
        <dbReference type="SAM" id="SignalP"/>
    </source>
</evidence>
<evidence type="ECO:0000313" key="2">
    <source>
        <dbReference type="EMBL" id="MCX4151019.1"/>
    </source>
</evidence>
<dbReference type="EMBL" id="JAPKHW010000048">
    <property type="protein sequence ID" value="MCX4151019.1"/>
    <property type="molecule type" value="Genomic_DNA"/>
</dbReference>
<keyword evidence="1" id="KW-0732">Signal</keyword>
<evidence type="ECO:0000313" key="5">
    <source>
        <dbReference type="Proteomes" id="UP001242288"/>
    </source>
</evidence>
<dbReference type="AlphaFoldDB" id="A0AAP5BJP7"/>
<dbReference type="Proteomes" id="UP001209412">
    <property type="component" value="Unassembled WGS sequence"/>
</dbReference>
<reference evidence="3" key="1">
    <citation type="submission" date="2022-06" db="EMBL/GenBank/DDBJ databases">
        <title>PHB producers.</title>
        <authorList>
            <person name="Besaury L."/>
        </authorList>
    </citation>
    <scope>NUCLEOTIDE SEQUENCE</scope>
    <source>
        <strain evidence="3 4">SEWS6</strain>
    </source>
</reference>
<dbReference type="Proteomes" id="UP001242288">
    <property type="component" value="Unassembled WGS sequence"/>
</dbReference>
<evidence type="ECO:0000313" key="3">
    <source>
        <dbReference type="EMBL" id="MDQ6412833.1"/>
    </source>
</evidence>
<evidence type="ECO:0000313" key="4">
    <source>
        <dbReference type="Proteomes" id="UP001209412"/>
    </source>
</evidence>
<dbReference type="EMBL" id="JAMXWF010000048">
    <property type="protein sequence ID" value="MDQ6412833.1"/>
    <property type="molecule type" value="Genomic_DNA"/>
</dbReference>
<accession>A0AAP5BJP7</accession>
<feature type="chain" id="PRO_5043018369" evidence="1">
    <location>
        <begin position="19"/>
        <end position="298"/>
    </location>
</feature>